<dbReference type="Proteomes" id="UP001590951">
    <property type="component" value="Unassembled WGS sequence"/>
</dbReference>
<protein>
    <recommendedName>
        <fullName evidence="3">AMP-dependent synthetase/ligase domain-containing protein</fullName>
    </recommendedName>
</protein>
<keyword evidence="2" id="KW-1185">Reference proteome</keyword>
<proteinExistence type="predicted"/>
<sequence>MVSRGYLNDKVKTDAAFIEDPTWVSPGPKGRRMYKTGDLAKYSDDGEIVYVGGKDF</sequence>
<gene>
    <name evidence="1" type="ORF">ABVK25_000536</name>
</gene>
<accession>A0ABR4BN66</accession>
<dbReference type="EMBL" id="JBHFEH010000001">
    <property type="protein sequence ID" value="KAL2059244.1"/>
    <property type="molecule type" value="Genomic_DNA"/>
</dbReference>
<organism evidence="1 2">
    <name type="scientific">Lepraria finkii</name>
    <dbReference type="NCBI Taxonomy" id="1340010"/>
    <lineage>
        <taxon>Eukaryota</taxon>
        <taxon>Fungi</taxon>
        <taxon>Dikarya</taxon>
        <taxon>Ascomycota</taxon>
        <taxon>Pezizomycotina</taxon>
        <taxon>Lecanoromycetes</taxon>
        <taxon>OSLEUM clade</taxon>
        <taxon>Lecanoromycetidae</taxon>
        <taxon>Lecanorales</taxon>
        <taxon>Lecanorineae</taxon>
        <taxon>Stereocaulaceae</taxon>
        <taxon>Lepraria</taxon>
    </lineage>
</organism>
<evidence type="ECO:0000313" key="1">
    <source>
        <dbReference type="EMBL" id="KAL2059244.1"/>
    </source>
</evidence>
<evidence type="ECO:0000313" key="2">
    <source>
        <dbReference type="Proteomes" id="UP001590951"/>
    </source>
</evidence>
<name>A0ABR4BN66_9LECA</name>
<evidence type="ECO:0008006" key="3">
    <source>
        <dbReference type="Google" id="ProtNLM"/>
    </source>
</evidence>
<reference evidence="1 2" key="1">
    <citation type="submission" date="2024-09" db="EMBL/GenBank/DDBJ databases">
        <title>Rethinking Asexuality: The Enigmatic Case of Functional Sexual Genes in Lepraria (Stereocaulaceae).</title>
        <authorList>
            <person name="Doellman M."/>
            <person name="Sun Y."/>
            <person name="Barcenas-Pena A."/>
            <person name="Lumbsch H.T."/>
            <person name="Grewe F."/>
        </authorList>
    </citation>
    <scope>NUCLEOTIDE SEQUENCE [LARGE SCALE GENOMIC DNA]</scope>
    <source>
        <strain evidence="1 2">Grewe 0041</strain>
    </source>
</reference>
<dbReference type="Gene3D" id="2.30.38.10">
    <property type="entry name" value="Luciferase, Domain 3"/>
    <property type="match status" value="1"/>
</dbReference>
<comment type="caution">
    <text evidence="1">The sequence shown here is derived from an EMBL/GenBank/DDBJ whole genome shotgun (WGS) entry which is preliminary data.</text>
</comment>
<dbReference type="PANTHER" id="PTHR45527">
    <property type="entry name" value="NONRIBOSOMAL PEPTIDE SYNTHETASE"/>
    <property type="match status" value="1"/>
</dbReference>
<dbReference type="PANTHER" id="PTHR45527:SF1">
    <property type="entry name" value="FATTY ACID SYNTHASE"/>
    <property type="match status" value="1"/>
</dbReference>
<dbReference type="SUPFAM" id="SSF56801">
    <property type="entry name" value="Acetyl-CoA synthetase-like"/>
    <property type="match status" value="1"/>
</dbReference>